<organism evidence="1 2">
    <name type="scientific">Pseudofrankia asymbiotica</name>
    <dbReference type="NCBI Taxonomy" id="1834516"/>
    <lineage>
        <taxon>Bacteria</taxon>
        <taxon>Bacillati</taxon>
        <taxon>Actinomycetota</taxon>
        <taxon>Actinomycetes</taxon>
        <taxon>Frankiales</taxon>
        <taxon>Frankiaceae</taxon>
        <taxon>Pseudofrankia</taxon>
    </lineage>
</organism>
<evidence type="ECO:0000313" key="1">
    <source>
        <dbReference type="EMBL" id="ONH33690.1"/>
    </source>
</evidence>
<sequence length="187" mass="18857">MVGVAVVAGLIGFTLNRVTTGSDGTPTPAVTPTADAAAVGPLAGLTAEQVAIRLLDAGVPLHTTVVYDASSDPNQLLGKPDGYTSKIAFLDARTQINPAGVTSKDPVEQGGSIEVFADSAAASSRVQQLRTVSSSSQLLQEADYQQGGVVLRVSRYLSKEQADGYGAALTALVTAATVAPSATATVG</sequence>
<dbReference type="EMBL" id="MOMC01000003">
    <property type="protein sequence ID" value="ONH33690.1"/>
    <property type="molecule type" value="Genomic_DNA"/>
</dbReference>
<protein>
    <submittedName>
        <fullName evidence="1">Uncharacterized protein</fullName>
    </submittedName>
</protein>
<comment type="caution">
    <text evidence="1">The sequence shown here is derived from an EMBL/GenBank/DDBJ whole genome shotgun (WGS) entry which is preliminary data.</text>
</comment>
<dbReference type="Proteomes" id="UP000188929">
    <property type="component" value="Unassembled WGS sequence"/>
</dbReference>
<gene>
    <name evidence="1" type="ORF">BL253_00650</name>
</gene>
<accession>A0A1V2IL03</accession>
<keyword evidence="2" id="KW-1185">Reference proteome</keyword>
<evidence type="ECO:0000313" key="2">
    <source>
        <dbReference type="Proteomes" id="UP000188929"/>
    </source>
</evidence>
<proteinExistence type="predicted"/>
<reference evidence="2" key="1">
    <citation type="submission" date="2016-10" db="EMBL/GenBank/DDBJ databases">
        <title>Frankia sp. NRRL B-16386 Genome sequencing.</title>
        <authorList>
            <person name="Ghodhbane-Gtari F."/>
            <person name="Swanson E."/>
            <person name="Gueddou A."/>
            <person name="Hezbri K."/>
            <person name="Ktari K."/>
            <person name="Nouioui I."/>
            <person name="Morris K."/>
            <person name="Simpson S."/>
            <person name="Abebe-Akele F."/>
            <person name="Thomas K."/>
            <person name="Gtari M."/>
            <person name="Tisa L.S."/>
        </authorList>
    </citation>
    <scope>NUCLEOTIDE SEQUENCE [LARGE SCALE GENOMIC DNA]</scope>
    <source>
        <strain evidence="2">NRRL B-16386</strain>
    </source>
</reference>
<name>A0A1V2IL03_9ACTN</name>
<dbReference type="AlphaFoldDB" id="A0A1V2IL03"/>